<dbReference type="InterPro" id="IPR036047">
    <property type="entry name" value="F-box-like_dom_sf"/>
</dbReference>
<dbReference type="Gene3D" id="3.80.10.10">
    <property type="entry name" value="Ribonuclease Inhibitor"/>
    <property type="match status" value="1"/>
</dbReference>
<sequence>MSSIANSSLRDELRVSSFSMLPTEIISEIFVSCLPSYWQRCSTLDPTRAPMLLLRVCGQWRSIALSTPRLWAKINLEFASFAQPFFDEGNLEKFLEESKVDGRLIPTILKQHATRVEELQLIMDLDQYPKHTPSFLQLQKLELRFPVEYDDEDPKVVALKGNPIQIFATASQLRQLHLDCVPPSLFAIRWENLEEFIAFGISSRDFVDALRWSPSLVHCTLDSPYLDSDTAVISHPNLKSFKFSQYMMDETIFRFLAFPALENLNLYTESVDDVDLLQFISRSSSSLLRLTSRLAVVPLESLSDMIALTSLTLFAPSSEYLVEFFHLFDRTKHPTFLPQLEELALKNCPPFVNPLLGDALSSRCTATQDREAILRSFCQVWPNDLLVDSAYDHVDLEGRVPAAFDELMESGMHIYIGPYAT</sequence>
<dbReference type="AlphaFoldDB" id="A0A8H6X672"/>
<comment type="caution">
    <text evidence="1">The sequence shown here is derived from an EMBL/GenBank/DDBJ whole genome shotgun (WGS) entry which is preliminary data.</text>
</comment>
<protein>
    <submittedName>
        <fullName evidence="1">F-box domain-containing protein</fullName>
    </submittedName>
</protein>
<name>A0A8H6X672_9AGAR</name>
<dbReference type="EMBL" id="JACAZH010000041">
    <property type="protein sequence ID" value="KAF7335280.1"/>
    <property type="molecule type" value="Genomic_DNA"/>
</dbReference>
<reference evidence="1" key="1">
    <citation type="submission" date="2020-05" db="EMBL/GenBank/DDBJ databases">
        <title>Mycena genomes resolve the evolution of fungal bioluminescence.</title>
        <authorList>
            <person name="Tsai I.J."/>
        </authorList>
    </citation>
    <scope>NUCLEOTIDE SEQUENCE</scope>
    <source>
        <strain evidence="1">160909Yilan</strain>
    </source>
</reference>
<dbReference type="SUPFAM" id="SSF52047">
    <property type="entry name" value="RNI-like"/>
    <property type="match status" value="1"/>
</dbReference>
<accession>A0A8H6X672</accession>
<dbReference type="SUPFAM" id="SSF81383">
    <property type="entry name" value="F-box domain"/>
    <property type="match status" value="1"/>
</dbReference>
<dbReference type="Proteomes" id="UP000623467">
    <property type="component" value="Unassembled WGS sequence"/>
</dbReference>
<proteinExistence type="predicted"/>
<evidence type="ECO:0000313" key="2">
    <source>
        <dbReference type="Proteomes" id="UP000623467"/>
    </source>
</evidence>
<keyword evidence="2" id="KW-1185">Reference proteome</keyword>
<dbReference type="InterPro" id="IPR032675">
    <property type="entry name" value="LRR_dom_sf"/>
</dbReference>
<evidence type="ECO:0000313" key="1">
    <source>
        <dbReference type="EMBL" id="KAF7335280.1"/>
    </source>
</evidence>
<dbReference type="OrthoDB" id="2860712at2759"/>
<dbReference type="Gene3D" id="1.20.1280.50">
    <property type="match status" value="1"/>
</dbReference>
<organism evidence="1 2">
    <name type="scientific">Mycena sanguinolenta</name>
    <dbReference type="NCBI Taxonomy" id="230812"/>
    <lineage>
        <taxon>Eukaryota</taxon>
        <taxon>Fungi</taxon>
        <taxon>Dikarya</taxon>
        <taxon>Basidiomycota</taxon>
        <taxon>Agaricomycotina</taxon>
        <taxon>Agaricomycetes</taxon>
        <taxon>Agaricomycetidae</taxon>
        <taxon>Agaricales</taxon>
        <taxon>Marasmiineae</taxon>
        <taxon>Mycenaceae</taxon>
        <taxon>Mycena</taxon>
    </lineage>
</organism>
<gene>
    <name evidence="1" type="ORF">MSAN_02338700</name>
</gene>